<protein>
    <submittedName>
        <fullName evidence="1">Uncharacterized protein</fullName>
    </submittedName>
</protein>
<sequence>MFLDEIKSVPFPSYKALEKSRNESSKSVNPTTYDRYEKYHYPAGTEFRLAKAIDSVIVKIKKVINYVG</sequence>
<dbReference type="Proteomes" id="UP000221837">
    <property type="component" value="Genome"/>
</dbReference>
<keyword evidence="2" id="KW-1185">Reference proteome</keyword>
<gene>
    <name evidence="1" type="ORF">BF_0437</name>
</gene>
<reference evidence="1" key="1">
    <citation type="submission" date="2017-02" db="EMBL/GenBank/DDBJ databases">
        <title>Genome sequence of Serratia marcescens phage BF.</title>
        <authorList>
            <person name="Casey E."/>
            <person name="Fitzgerald B."/>
            <person name="Mahony J."/>
            <person name="Lugli G."/>
            <person name="Ventura M."/>
            <person name="van Sinderen D."/>
        </authorList>
    </citation>
    <scope>NUCLEOTIDE SEQUENCE [LARGE SCALE GENOMIC DNA]</scope>
</reference>
<dbReference type="EMBL" id="KY630187">
    <property type="protein sequence ID" value="AQW88962.1"/>
    <property type="molecule type" value="Genomic_DNA"/>
</dbReference>
<name>A0A1S6UB89_9CAUD</name>
<evidence type="ECO:0000313" key="1">
    <source>
        <dbReference type="EMBL" id="AQW88962.1"/>
    </source>
</evidence>
<proteinExistence type="predicted"/>
<evidence type="ECO:0000313" key="2">
    <source>
        <dbReference type="Proteomes" id="UP000221837"/>
    </source>
</evidence>
<accession>A0A1S6UB89</accession>
<organism evidence="1 2">
    <name type="scientific">Serratia phage BF</name>
    <dbReference type="NCBI Taxonomy" id="1962671"/>
    <lineage>
        <taxon>Viruses</taxon>
        <taxon>Duplodnaviria</taxon>
        <taxon>Heunggongvirae</taxon>
        <taxon>Uroviricota</taxon>
        <taxon>Caudoviricetes</taxon>
        <taxon>Eneladusvirus</taxon>
        <taxon>Eneladusvirus BF</taxon>
    </lineage>
</organism>
<dbReference type="OrthoDB" id="37258at10239"/>